<dbReference type="InterPro" id="IPR034746">
    <property type="entry name" value="POTRA"/>
</dbReference>
<evidence type="ECO:0000256" key="1">
    <source>
        <dbReference type="ARBA" id="ARBA00004370"/>
    </source>
</evidence>
<dbReference type="RefSeq" id="WP_006997008.1">
    <property type="nucleotide sequence ID" value="NZ_CH724130.1"/>
</dbReference>
<evidence type="ECO:0000256" key="7">
    <source>
        <dbReference type="ARBA" id="ARBA00023237"/>
    </source>
</evidence>
<organism evidence="10 11">
    <name type="scientific">Pelagibacter ubique (strain HTCC1002)</name>
    <dbReference type="NCBI Taxonomy" id="314261"/>
    <lineage>
        <taxon>Bacteria</taxon>
        <taxon>Pseudomonadati</taxon>
        <taxon>Pseudomonadota</taxon>
        <taxon>Alphaproteobacteria</taxon>
        <taxon>Candidatus Pelagibacterales</taxon>
        <taxon>Candidatus Pelagibacteraceae</taxon>
        <taxon>Candidatus Pelagibacter</taxon>
    </lineage>
</organism>
<dbReference type="HOGENOM" id="CLU_007664_1_0_5"/>
<evidence type="ECO:0000313" key="10">
    <source>
        <dbReference type="EMBL" id="EAS84421.1"/>
    </source>
</evidence>
<evidence type="ECO:0000256" key="2">
    <source>
        <dbReference type="ARBA" id="ARBA00022452"/>
    </source>
</evidence>
<dbReference type="AlphaFoldDB" id="Q1V2V7"/>
<dbReference type="InterPro" id="IPR000184">
    <property type="entry name" value="Bac_surfAg_D15"/>
</dbReference>
<feature type="domain" description="POTRA" evidence="9">
    <location>
        <begin position="22"/>
        <end position="89"/>
    </location>
</feature>
<keyword evidence="5" id="KW-0677">Repeat</keyword>
<comment type="caution">
    <text evidence="10">The sequence shown here is derived from an EMBL/GenBank/DDBJ whole genome shotgun (WGS) entry which is preliminary data.</text>
</comment>
<dbReference type="InterPro" id="IPR039910">
    <property type="entry name" value="D15-like"/>
</dbReference>
<dbReference type="GO" id="GO:0009279">
    <property type="term" value="C:cell outer membrane"/>
    <property type="evidence" value="ECO:0007669"/>
    <property type="project" value="UniProtKB-UniRule"/>
</dbReference>
<keyword evidence="4" id="KW-0732">Signal</keyword>
<feature type="domain" description="POTRA" evidence="9">
    <location>
        <begin position="343"/>
        <end position="416"/>
    </location>
</feature>
<gene>
    <name evidence="10" type="ORF">PU1002_01851</name>
</gene>
<dbReference type="PROSITE" id="PS51779">
    <property type="entry name" value="POTRA"/>
    <property type="match status" value="3"/>
</dbReference>
<dbReference type="InterPro" id="IPR010827">
    <property type="entry name" value="BamA/TamA_POTRA"/>
</dbReference>
<dbReference type="Gene3D" id="3.10.20.310">
    <property type="entry name" value="membrane protein fhac"/>
    <property type="match status" value="4"/>
</dbReference>
<dbReference type="Pfam" id="PF01103">
    <property type="entry name" value="Omp85"/>
    <property type="match status" value="1"/>
</dbReference>
<feature type="domain" description="POTRA" evidence="9">
    <location>
        <begin position="90"/>
        <end position="168"/>
    </location>
</feature>
<protein>
    <recommendedName>
        <fullName evidence="8">Outer membrane protein assembly factor BamA</fullName>
    </recommendedName>
</protein>
<keyword evidence="2" id="KW-1134">Transmembrane beta strand</keyword>
<proteinExistence type="predicted"/>
<dbReference type="PANTHER" id="PTHR12815">
    <property type="entry name" value="SORTING AND ASSEMBLY MACHINERY SAMM50 PROTEIN FAMILY MEMBER"/>
    <property type="match status" value="1"/>
</dbReference>
<evidence type="ECO:0000259" key="9">
    <source>
        <dbReference type="PROSITE" id="PS51779"/>
    </source>
</evidence>
<dbReference type="PIRSF" id="PIRSF006076">
    <property type="entry name" value="OM_assembly_OMP85"/>
    <property type="match status" value="1"/>
</dbReference>
<dbReference type="NCBIfam" id="TIGR03303">
    <property type="entry name" value="OM_YaeT"/>
    <property type="match status" value="1"/>
</dbReference>
<sequence>MFRFFIQLILLSIFLTFSSNSKNYEKIIINGNERISNETILVFSEIQDNIPLDENSINEILKKLYKSGFFKDVTVKIENNNLTIDVLENPIIQTVLIEGINRKKTKESLYEILSLKNRSSYNSTLIKKDESAILSFLKDDGYYFSKVTSSYQDLGDNKIDLLYQIELGEKSKISKISFIGDKKFKDSTLKNIIISEEYKFWKFLSGKKYLNENLINYDKRLLNNFYKNKGFFNVVIESSFANYLGNDEFEIIYNISSGNKFYFNEFNLNLPLDYDRANFQQLDNIFEKLKGENYSLNSIDKILKEIDKIVLNEQFEFLKSTVNESIEDNLINLTFDIDESEKFYVEKINILGNNVTREEVIRNNLLVDEGDAFNELLQTRTLNNLRGLNFFSKVESEILDIDNENKKIINITVEEKPTGEIMAGAGIGTGGGTFAFGVSENNFLGRGIEFASDISVSTESLKGIISMNNPNYKGSNRSLNTSLESTITDRLKNFGYKSNKTGFSVGSGFEFYDDLYWNTGVSSYVEKLETDSTASASMKKQEGSYFDTFFNHTFSYDKRDQRYKTSDGYISRFSQNIPLISESYTLTNSYDYKIYNEWLDENIFSIGFFGKTANSLAGKDIKLSDRLYLPASKLRGFESGKVGPKDGADFIGGNYAASINIATSLSQILPNSQNTNFSVFFDAANVWGIDYSSSLSDESKIRSSVGIAVDFFTPVGPLNFSLTEAITKGKNDITESFRFNLGTTF</sequence>
<evidence type="ECO:0000256" key="4">
    <source>
        <dbReference type="ARBA" id="ARBA00022729"/>
    </source>
</evidence>
<keyword evidence="3" id="KW-0812">Transmembrane</keyword>
<dbReference type="PANTHER" id="PTHR12815:SF47">
    <property type="entry name" value="TRANSLOCATION AND ASSEMBLY MODULE SUBUNIT TAMA"/>
    <property type="match status" value="1"/>
</dbReference>
<evidence type="ECO:0000256" key="5">
    <source>
        <dbReference type="ARBA" id="ARBA00022737"/>
    </source>
</evidence>
<keyword evidence="6" id="KW-0472">Membrane</keyword>
<accession>Q1V2V7</accession>
<evidence type="ECO:0000256" key="6">
    <source>
        <dbReference type="ARBA" id="ARBA00023136"/>
    </source>
</evidence>
<evidence type="ECO:0000256" key="3">
    <source>
        <dbReference type="ARBA" id="ARBA00022692"/>
    </source>
</evidence>
<evidence type="ECO:0000313" key="11">
    <source>
        <dbReference type="Proteomes" id="UP000005306"/>
    </source>
</evidence>
<keyword evidence="7" id="KW-0998">Cell outer membrane</keyword>
<reference evidence="10 11" key="1">
    <citation type="submission" date="2006-04" db="EMBL/GenBank/DDBJ databases">
        <authorList>
            <person name="Giovannoni S.J."/>
            <person name="Cho J.-C."/>
            <person name="Ferriera S."/>
            <person name="Johnson J."/>
            <person name="Kravitz S."/>
            <person name="Halpern A."/>
            <person name="Remington K."/>
            <person name="Beeson K."/>
            <person name="Tran B."/>
            <person name="Rogers Y.-H."/>
            <person name="Friedman R."/>
            <person name="Venter J.C."/>
        </authorList>
    </citation>
    <scope>NUCLEOTIDE SEQUENCE [LARGE SCALE GENOMIC DNA]</scope>
    <source>
        <strain evidence="10 11">HTCC1002</strain>
    </source>
</reference>
<comment type="subcellular location">
    <subcellularLocation>
        <location evidence="1">Membrane</location>
    </subcellularLocation>
</comment>
<dbReference type="GO" id="GO:0071709">
    <property type="term" value="P:membrane assembly"/>
    <property type="evidence" value="ECO:0007669"/>
    <property type="project" value="InterPro"/>
</dbReference>
<evidence type="ECO:0000256" key="8">
    <source>
        <dbReference type="NCBIfam" id="TIGR03303"/>
    </source>
</evidence>
<name>Q1V2V7_PELU1</name>
<dbReference type="Pfam" id="PF07244">
    <property type="entry name" value="POTRA"/>
    <property type="match status" value="4"/>
</dbReference>
<dbReference type="InterPro" id="IPR023707">
    <property type="entry name" value="OM_assembly_BamA"/>
</dbReference>
<dbReference type="EMBL" id="AAPV01000001">
    <property type="protein sequence ID" value="EAS84421.1"/>
    <property type="molecule type" value="Genomic_DNA"/>
</dbReference>
<dbReference type="Gene3D" id="2.40.160.50">
    <property type="entry name" value="membrane protein fhac: a member of the omp85/tpsb transporter family"/>
    <property type="match status" value="1"/>
</dbReference>
<dbReference type="Proteomes" id="UP000005306">
    <property type="component" value="Unassembled WGS sequence"/>
</dbReference>